<protein>
    <submittedName>
        <fullName evidence="4">PKD domain-containing protein</fullName>
    </submittedName>
</protein>
<dbReference type="SUPFAM" id="SSF51126">
    <property type="entry name" value="Pectin lyase-like"/>
    <property type="match status" value="1"/>
</dbReference>
<feature type="region of interest" description="Disordered" evidence="1">
    <location>
        <begin position="329"/>
        <end position="367"/>
    </location>
</feature>
<feature type="signal peptide" evidence="2">
    <location>
        <begin position="1"/>
        <end position="16"/>
    </location>
</feature>
<dbReference type="Proteomes" id="UP001592528">
    <property type="component" value="Unassembled WGS sequence"/>
</dbReference>
<reference evidence="4 5" key="1">
    <citation type="submission" date="2024-09" db="EMBL/GenBank/DDBJ databases">
        <authorList>
            <person name="Lee S.D."/>
        </authorList>
    </citation>
    <scope>NUCLEOTIDE SEQUENCE [LARGE SCALE GENOMIC DNA]</scope>
    <source>
        <strain evidence="4 5">N1-5</strain>
    </source>
</reference>
<feature type="domain" description="PKD" evidence="3">
    <location>
        <begin position="502"/>
        <end position="552"/>
    </location>
</feature>
<accession>A0ABV6UPG8</accession>
<dbReference type="InterPro" id="IPR000601">
    <property type="entry name" value="PKD_dom"/>
</dbReference>
<dbReference type="InterPro" id="IPR039448">
    <property type="entry name" value="Beta_helix"/>
</dbReference>
<dbReference type="InterPro" id="IPR022409">
    <property type="entry name" value="PKD/Chitinase_dom"/>
</dbReference>
<keyword evidence="5" id="KW-1185">Reference proteome</keyword>
<sequence>MTALLLGALGAGTASADGPATDLYVNSFAGNCSHSGPGTQTIPFCAIQDAADVVGPGQTVHIINSAQPTSPVVISRSGTAGAPITFTGGVPGSADTTVSTAAGTASSTGLFTLKDVQYVVLDHLSLSSAGTAVSVISSEHITLDRTDVSGSDSIYAPSSAPVDAITVDGSSSDVSISHAVAQYVSGSGIAVQSGASHVVVASEVIDSVGSAIQASGVSDLEVAGNTLTSMGGGVAVTGTSTGSIENTVVIPHDMTTSATQPAISVSAGSTGGFTADYNAVTADRSGVEYDWGGTSYTSVAAFRAAADQGQHDIDGLPGRTGDSGLIAEGSPIVDSGAADAPGQSPTDYRGLSRVDDPEVANTGSADGYVDRGAMEYQDPFRLIPRVSPAAGPAPLSVTVSATVYNPWGTTARYSIDFGDGSPAGTSSTPTATHTYPTVGGPFRPTVTATLPSGEQRSYANPSVTVNAPGPLVEAVALTTNGLSATVKGRITSPWLFSGGTANFGDGSAPVTIPAYNPDGIVHTYAAPGSYTVTGTVSDEGGRTVPFTRKITVGGQYVTVPATRILDTRNGTGAAKHKVGPGGVLRLKVAGVAGVPISDVGAVTMNVTDTNSSTGGWVVAYADGTTRPAVGSNLNFKAGETNPNLVTVPVGKDGYVDLYNAFGTVDLIADVQGYYSTAWTMSSAGQYVPFAAPVRDLDIRNGPGEDGLIVKPFGAGWSVTAMGLAGGSDSGTAMVLNLTSLNADSSGWVAAMPADGTRPAVSNLNYAPGRTTSNLAVVPGDDAYTLYNSSGHVGLIVDAQGYFIRDYGSANAVTGADYVPLTPTRVADTRIGNHHLGTGSTLRIKVVGTHGIPVGTTAVNVNLTGTGSSKSTYVIAYGGGKTPRSSNLNLVPGQTRPVLATVPVDSSGYITVYNYNGTVDVIADLEGYYAPSP</sequence>
<evidence type="ECO:0000256" key="1">
    <source>
        <dbReference type="SAM" id="MobiDB-lite"/>
    </source>
</evidence>
<dbReference type="RefSeq" id="WP_198037455.1">
    <property type="nucleotide sequence ID" value="NZ_JBHEZZ010000009.1"/>
</dbReference>
<dbReference type="InterPro" id="IPR012334">
    <property type="entry name" value="Pectin_lyas_fold"/>
</dbReference>
<evidence type="ECO:0000313" key="4">
    <source>
        <dbReference type="EMBL" id="MFC1403309.1"/>
    </source>
</evidence>
<keyword evidence="2" id="KW-0732">Signal</keyword>
<dbReference type="Pfam" id="PF00801">
    <property type="entry name" value="PKD"/>
    <property type="match status" value="1"/>
</dbReference>
<feature type="chain" id="PRO_5046476817" evidence="2">
    <location>
        <begin position="17"/>
        <end position="932"/>
    </location>
</feature>
<dbReference type="SUPFAM" id="SSF49299">
    <property type="entry name" value="PKD domain"/>
    <property type="match status" value="2"/>
</dbReference>
<dbReference type="InterPro" id="IPR035986">
    <property type="entry name" value="PKD_dom_sf"/>
</dbReference>
<dbReference type="InterPro" id="IPR013783">
    <property type="entry name" value="Ig-like_fold"/>
</dbReference>
<dbReference type="SMART" id="SM00089">
    <property type="entry name" value="PKD"/>
    <property type="match status" value="2"/>
</dbReference>
<dbReference type="InterPro" id="IPR011050">
    <property type="entry name" value="Pectin_lyase_fold/virulence"/>
</dbReference>
<organism evidence="4 5">
    <name type="scientific">Streptacidiphilus cavernicola</name>
    <dbReference type="NCBI Taxonomy" id="3342716"/>
    <lineage>
        <taxon>Bacteria</taxon>
        <taxon>Bacillati</taxon>
        <taxon>Actinomycetota</taxon>
        <taxon>Actinomycetes</taxon>
        <taxon>Kitasatosporales</taxon>
        <taxon>Streptomycetaceae</taxon>
        <taxon>Streptacidiphilus</taxon>
    </lineage>
</organism>
<dbReference type="EMBL" id="JBHEZZ010000009">
    <property type="protein sequence ID" value="MFC1403309.1"/>
    <property type="molecule type" value="Genomic_DNA"/>
</dbReference>
<dbReference type="Gene3D" id="2.60.40.10">
    <property type="entry name" value="Immunoglobulins"/>
    <property type="match status" value="2"/>
</dbReference>
<dbReference type="Pfam" id="PF13229">
    <property type="entry name" value="Beta_helix"/>
    <property type="match status" value="1"/>
</dbReference>
<evidence type="ECO:0000259" key="3">
    <source>
        <dbReference type="PROSITE" id="PS50093"/>
    </source>
</evidence>
<proteinExistence type="predicted"/>
<dbReference type="CDD" id="cd00146">
    <property type="entry name" value="PKD"/>
    <property type="match status" value="2"/>
</dbReference>
<gene>
    <name evidence="4" type="ORF">ACEZDJ_18630</name>
</gene>
<comment type="caution">
    <text evidence="4">The sequence shown here is derived from an EMBL/GenBank/DDBJ whole genome shotgun (WGS) entry which is preliminary data.</text>
</comment>
<evidence type="ECO:0000256" key="2">
    <source>
        <dbReference type="SAM" id="SignalP"/>
    </source>
</evidence>
<dbReference type="Gene3D" id="2.160.20.10">
    <property type="entry name" value="Single-stranded right-handed beta-helix, Pectin lyase-like"/>
    <property type="match status" value="1"/>
</dbReference>
<dbReference type="PROSITE" id="PS50093">
    <property type="entry name" value="PKD"/>
    <property type="match status" value="2"/>
</dbReference>
<evidence type="ECO:0000313" key="5">
    <source>
        <dbReference type="Proteomes" id="UP001592528"/>
    </source>
</evidence>
<feature type="domain" description="PKD" evidence="3">
    <location>
        <begin position="408"/>
        <end position="439"/>
    </location>
</feature>
<name>A0ABV6UPG8_9ACTN</name>